<feature type="binding site" evidence="12">
    <location>
        <position position="178"/>
    </location>
    <ligand>
        <name>Ca(2+)</name>
        <dbReference type="ChEBI" id="CHEBI:29108"/>
        <label>2</label>
    </ligand>
</feature>
<keyword evidence="12" id="KW-0106">Calcium</keyword>
<feature type="site" description="Transition state stabilizer" evidence="13">
    <location>
        <position position="82"/>
    </location>
</feature>
<dbReference type="PRINTS" id="PR00461">
    <property type="entry name" value="PLPEROXIDASE"/>
</dbReference>
<feature type="active site" description="Proton acceptor" evidence="10">
    <location>
        <position position="86"/>
    </location>
</feature>
<keyword evidence="14" id="KW-1015">Disulfide bond</keyword>
<evidence type="ECO:0000256" key="7">
    <source>
        <dbReference type="ARBA" id="ARBA00022723"/>
    </source>
</evidence>
<dbReference type="InterPro" id="IPR002016">
    <property type="entry name" value="Haem_peroxidase"/>
</dbReference>
<reference evidence="17" key="1">
    <citation type="journal article" date="2019" name="Science">
        <title>Mutation of a bHLH transcription factor allowed almond domestication.</title>
        <authorList>
            <person name="Sanchez-Perez R."/>
            <person name="Pavan S."/>
            <person name="Mazzeo R."/>
            <person name="Moldovan C."/>
            <person name="Aiese Cigliano R."/>
            <person name="Del Cueto J."/>
            <person name="Ricciardi F."/>
            <person name="Lotti C."/>
            <person name="Ricciardi L."/>
            <person name="Dicenta F."/>
            <person name="Lopez-Marques R.L."/>
            <person name="Lindberg Moller B."/>
        </authorList>
    </citation>
    <scope>NUCLEOTIDE SEQUENCE</scope>
</reference>
<name>A0A5H2XVS3_PRUDU</name>
<dbReference type="Gene3D" id="1.10.520.10">
    <property type="match status" value="2"/>
</dbReference>
<sequence length="211" mass="23466">MKGGESERAFLSFSSHEPLVKVVSLASADGGQDFFMEMTDSAATNIEYDFYRDTCPEAETIVRSTMAQIYSQHKNVSAQLLRLFFHDCFIQAVPNNLKDLIKLIRSRRCSKMFCPAAVSCADILALATRDGVVLCRSYYDEAMAEIPKPDDNITQTLHLFSLRGFTDRETVSLLGGTTLGRLDVSSFSLAFTTSRGQGNQTQLFLLVSSMR</sequence>
<accession>A0A5H2XVS3</accession>
<dbReference type="PROSITE" id="PS00436">
    <property type="entry name" value="PEROXIDASE_2"/>
    <property type="match status" value="1"/>
</dbReference>
<feature type="binding site" evidence="11">
    <location>
        <position position="147"/>
    </location>
    <ligand>
        <name>substrate</name>
    </ligand>
</feature>
<dbReference type="PROSITE" id="PS50873">
    <property type="entry name" value="PEROXIDASE_4"/>
    <property type="match status" value="1"/>
</dbReference>
<dbReference type="PANTHER" id="PTHR31235">
    <property type="entry name" value="PEROXIDASE 25-RELATED"/>
    <property type="match status" value="1"/>
</dbReference>
<dbReference type="GO" id="GO:0046872">
    <property type="term" value="F:metal ion binding"/>
    <property type="evidence" value="ECO:0007669"/>
    <property type="project" value="UniProtKB-KW"/>
</dbReference>
<comment type="similarity">
    <text evidence="15">Belongs to the peroxidase family.</text>
</comment>
<protein>
    <recommendedName>
        <fullName evidence="4">peroxidase</fullName>
        <ecNumber evidence="4">1.11.1.7</ecNumber>
    </recommendedName>
</protein>
<feature type="binding site" evidence="12">
    <location>
        <position position="87"/>
    </location>
    <ligand>
        <name>Ca(2+)</name>
        <dbReference type="ChEBI" id="CHEBI:29108"/>
        <label>1</label>
    </ligand>
</feature>
<evidence type="ECO:0000256" key="12">
    <source>
        <dbReference type="PIRSR" id="PIRSR600823-3"/>
    </source>
</evidence>
<feature type="disulfide bond" evidence="14">
    <location>
        <begin position="55"/>
        <end position="114"/>
    </location>
</feature>
<keyword evidence="6" id="KW-0349">Heme</keyword>
<evidence type="ECO:0000259" key="16">
    <source>
        <dbReference type="PROSITE" id="PS50873"/>
    </source>
</evidence>
<dbReference type="Gene3D" id="1.10.420.10">
    <property type="entry name" value="Peroxidase, domain 2"/>
    <property type="match status" value="1"/>
</dbReference>
<comment type="cofactor">
    <cofactor evidence="12">
        <name>Ca(2+)</name>
        <dbReference type="ChEBI" id="CHEBI:29108"/>
    </cofactor>
    <text evidence="12">Binds 2 calcium ions per subunit.</text>
</comment>
<keyword evidence="8" id="KW-0560">Oxidoreductase</keyword>
<evidence type="ECO:0000256" key="8">
    <source>
        <dbReference type="ARBA" id="ARBA00023002"/>
    </source>
</evidence>
<dbReference type="InterPro" id="IPR000823">
    <property type="entry name" value="Peroxidase_pln"/>
</dbReference>
<evidence type="ECO:0000313" key="17">
    <source>
        <dbReference type="EMBL" id="BBN68121.1"/>
    </source>
</evidence>
<evidence type="ECO:0000256" key="15">
    <source>
        <dbReference type="RuleBase" id="RU004241"/>
    </source>
</evidence>
<keyword evidence="9" id="KW-0408">Iron</keyword>
<evidence type="ECO:0000256" key="10">
    <source>
        <dbReference type="PIRSR" id="PIRSR600823-1"/>
    </source>
</evidence>
<dbReference type="InterPro" id="IPR010255">
    <property type="entry name" value="Haem_peroxidase_sf"/>
</dbReference>
<dbReference type="EMBL" id="AP020626">
    <property type="protein sequence ID" value="BBN68121.1"/>
    <property type="molecule type" value="Genomic_DNA"/>
</dbReference>
<evidence type="ECO:0000256" key="4">
    <source>
        <dbReference type="ARBA" id="ARBA00012313"/>
    </source>
</evidence>
<dbReference type="AlphaFoldDB" id="A0A5H2XVS3"/>
<evidence type="ECO:0000256" key="14">
    <source>
        <dbReference type="PIRSR" id="PIRSR600823-5"/>
    </source>
</evidence>
<comment type="catalytic activity">
    <reaction evidence="1">
        <text>2 a phenolic donor + H2O2 = 2 a phenolic radical donor + 2 H2O</text>
        <dbReference type="Rhea" id="RHEA:56136"/>
        <dbReference type="ChEBI" id="CHEBI:15377"/>
        <dbReference type="ChEBI" id="CHEBI:16240"/>
        <dbReference type="ChEBI" id="CHEBI:139520"/>
        <dbReference type="ChEBI" id="CHEBI:139521"/>
        <dbReference type="EC" id="1.11.1.7"/>
    </reaction>
</comment>
<proteinExistence type="inferred from homology"/>
<comment type="cofactor">
    <cofactor evidence="2">
        <name>heme b</name>
        <dbReference type="ChEBI" id="CHEBI:60344"/>
    </cofactor>
</comment>
<dbReference type="PRINTS" id="PR00458">
    <property type="entry name" value="PEROXIDASE"/>
</dbReference>
<dbReference type="GO" id="GO:0006979">
    <property type="term" value="P:response to oxidative stress"/>
    <property type="evidence" value="ECO:0007669"/>
    <property type="project" value="InterPro"/>
</dbReference>
<keyword evidence="5 17" id="KW-0575">Peroxidase</keyword>
<dbReference type="GO" id="GO:0020037">
    <property type="term" value="F:heme binding"/>
    <property type="evidence" value="ECO:0007669"/>
    <property type="project" value="InterPro"/>
</dbReference>
<evidence type="ECO:0000256" key="5">
    <source>
        <dbReference type="ARBA" id="ARBA00022559"/>
    </source>
</evidence>
<feature type="domain" description="Plant heme peroxidase family profile" evidence="16">
    <location>
        <begin position="45"/>
        <end position="211"/>
    </location>
</feature>
<evidence type="ECO:0000256" key="11">
    <source>
        <dbReference type="PIRSR" id="PIRSR600823-2"/>
    </source>
</evidence>
<organism evidence="17">
    <name type="scientific">Prunus dulcis</name>
    <name type="common">Almond</name>
    <name type="synonym">Amygdalus dulcis</name>
    <dbReference type="NCBI Taxonomy" id="3755"/>
    <lineage>
        <taxon>Eukaryota</taxon>
        <taxon>Viridiplantae</taxon>
        <taxon>Streptophyta</taxon>
        <taxon>Embryophyta</taxon>
        <taxon>Tracheophyta</taxon>
        <taxon>Spermatophyta</taxon>
        <taxon>Magnoliopsida</taxon>
        <taxon>eudicotyledons</taxon>
        <taxon>Gunneridae</taxon>
        <taxon>Pentapetalae</taxon>
        <taxon>rosids</taxon>
        <taxon>fabids</taxon>
        <taxon>Rosales</taxon>
        <taxon>Rosaceae</taxon>
        <taxon>Amygdaloideae</taxon>
        <taxon>Amygdaleae</taxon>
        <taxon>Prunus</taxon>
    </lineage>
</organism>
<evidence type="ECO:0000256" key="2">
    <source>
        <dbReference type="ARBA" id="ARBA00001970"/>
    </source>
</evidence>
<dbReference type="EC" id="1.11.1.7" evidence="4"/>
<dbReference type="InterPro" id="IPR019794">
    <property type="entry name" value="Peroxidases_AS"/>
</dbReference>
<evidence type="ECO:0000256" key="6">
    <source>
        <dbReference type="ARBA" id="ARBA00022617"/>
    </source>
</evidence>
<keyword evidence="7 12" id="KW-0479">Metal-binding</keyword>
<evidence type="ECO:0000256" key="3">
    <source>
        <dbReference type="ARBA" id="ARBA00002322"/>
    </source>
</evidence>
<comment type="function">
    <text evidence="3">Removal of H(2)O(2), oxidation of toxic reductants, biosynthesis and degradation of lignin, suberization, auxin catabolism, response to environmental stresses such as wounding, pathogen attack and oxidative stress. These functions might be dependent on each isozyme/isoform in each plant tissue.</text>
</comment>
<dbReference type="GO" id="GO:0140825">
    <property type="term" value="F:lactoperoxidase activity"/>
    <property type="evidence" value="ECO:0007669"/>
    <property type="project" value="UniProtKB-EC"/>
</dbReference>
<gene>
    <name evidence="17" type="ORF">Prudu_289S000100</name>
</gene>
<dbReference type="Pfam" id="PF00141">
    <property type="entry name" value="peroxidase"/>
    <property type="match status" value="1"/>
</dbReference>
<dbReference type="SUPFAM" id="SSF48113">
    <property type="entry name" value="Heme-dependent peroxidases"/>
    <property type="match status" value="1"/>
</dbReference>
<evidence type="ECO:0000256" key="9">
    <source>
        <dbReference type="ARBA" id="ARBA00023004"/>
    </source>
</evidence>
<evidence type="ECO:0000256" key="13">
    <source>
        <dbReference type="PIRSR" id="PIRSR600823-4"/>
    </source>
</evidence>
<evidence type="ECO:0000256" key="1">
    <source>
        <dbReference type="ARBA" id="ARBA00000189"/>
    </source>
</evidence>